<dbReference type="PANTHER" id="PTHR39177:SF1">
    <property type="entry name" value="ABC TRANSPORTER PERMEASE YTRC-RELATED"/>
    <property type="match status" value="1"/>
</dbReference>
<evidence type="ECO:0000259" key="2">
    <source>
        <dbReference type="Pfam" id="PF20047"/>
    </source>
</evidence>
<feature type="transmembrane region" description="Helical" evidence="1">
    <location>
        <begin position="176"/>
        <end position="196"/>
    </location>
</feature>
<gene>
    <name evidence="3" type="ORF">J2S17_004201</name>
</gene>
<sequence>MQSKTSLVNKEVVKSILRSVGWVSILYFLLLFLIIPLNLFIHQSNEQREYILYENLFEYSFFLQAALMIGVPVILSMFLFRFLQVRQYSDFIHSLPVTRNRIFHQYTLLGYLLLVIPIIFIAILILLFYTPLELNELFSISEIFRWLGLTVLFNSIFYISGVAVGMVAGISVVQGVLTYIALLLPFGLLMLISYNLQFFLFGFSAEFILQNKLDYISPLIVSTQIFDLPVTVPQLILYISLVIILYFTGLFLYKRRRVEAVSHALVFPILKPIFKYGVTFCVMLVGGLYFGELQGTLSWMIVGYIFGAILGYLLAEMVLQKSWRITVHLKGFAVYSGVMILIVLIFKFDVFFYEKRIPNYDDIASVHFSDGYFAYNQSVDKEPFFLKDEDNIDLVRQLHKSIIANKGKENIKSYETEHAFFVYQLKNGQKIVREYPINRSNYVGLYKLIQESEEYKTGVNEIFHVNVKKIPRIEISSGGPLDKRILINDQDEISQVIDLIKKDIKSATYEDNQDTSDPYAYLNIYLNKNEAMNLEWKYYHQNLSEWIEAHDYDRVRVSADDIDYAMVIRNSDLNIDNFDELTYEEIVDKMDKTGRGLKLSDAEDIKQSLKKTAYYGETEYTIAYIFKQTNQVEIKGITEKDASERIKEYFQ</sequence>
<feature type="transmembrane region" description="Helical" evidence="1">
    <location>
        <begin position="327"/>
        <end position="346"/>
    </location>
</feature>
<dbReference type="RefSeq" id="WP_307477593.1">
    <property type="nucleotide sequence ID" value="NZ_JAUSUB010000022.1"/>
</dbReference>
<feature type="transmembrane region" description="Helical" evidence="1">
    <location>
        <begin position="108"/>
        <end position="131"/>
    </location>
</feature>
<dbReference type="Proteomes" id="UP001238088">
    <property type="component" value="Unassembled WGS sequence"/>
</dbReference>
<protein>
    <submittedName>
        <fullName evidence="3">ABC-2 type transport system permease protein</fullName>
    </submittedName>
</protein>
<dbReference type="InterPro" id="IPR045611">
    <property type="entry name" value="DUF6449"/>
</dbReference>
<feature type="transmembrane region" description="Helical" evidence="1">
    <location>
        <begin position="20"/>
        <end position="41"/>
    </location>
</feature>
<keyword evidence="1" id="KW-0812">Transmembrane</keyword>
<dbReference type="InterPro" id="IPR053046">
    <property type="entry name" value="ABC-5_transporter"/>
</dbReference>
<feature type="transmembrane region" description="Helical" evidence="1">
    <location>
        <begin position="297"/>
        <end position="315"/>
    </location>
</feature>
<organism evidence="3 4">
    <name type="scientific">Cytobacillus purgationiresistens</name>
    <dbReference type="NCBI Taxonomy" id="863449"/>
    <lineage>
        <taxon>Bacteria</taxon>
        <taxon>Bacillati</taxon>
        <taxon>Bacillota</taxon>
        <taxon>Bacilli</taxon>
        <taxon>Bacillales</taxon>
        <taxon>Bacillaceae</taxon>
        <taxon>Cytobacillus</taxon>
    </lineage>
</organism>
<evidence type="ECO:0000313" key="3">
    <source>
        <dbReference type="EMBL" id="MDQ0272309.1"/>
    </source>
</evidence>
<feature type="transmembrane region" description="Helical" evidence="1">
    <location>
        <begin position="143"/>
        <end position="164"/>
    </location>
</feature>
<feature type="domain" description="DUF6449" evidence="2">
    <location>
        <begin position="423"/>
        <end position="523"/>
    </location>
</feature>
<accession>A0ABU0AM16</accession>
<evidence type="ECO:0000313" key="4">
    <source>
        <dbReference type="Proteomes" id="UP001238088"/>
    </source>
</evidence>
<comment type="caution">
    <text evidence="3">The sequence shown here is derived from an EMBL/GenBank/DDBJ whole genome shotgun (WGS) entry which is preliminary data.</text>
</comment>
<keyword evidence="4" id="KW-1185">Reference proteome</keyword>
<reference evidence="3 4" key="1">
    <citation type="submission" date="2023-07" db="EMBL/GenBank/DDBJ databases">
        <title>Genomic Encyclopedia of Type Strains, Phase IV (KMG-IV): sequencing the most valuable type-strain genomes for metagenomic binning, comparative biology and taxonomic classification.</title>
        <authorList>
            <person name="Goeker M."/>
        </authorList>
    </citation>
    <scope>NUCLEOTIDE SEQUENCE [LARGE SCALE GENOMIC DNA]</scope>
    <source>
        <strain evidence="3 4">DSM 23494</strain>
    </source>
</reference>
<name>A0ABU0AM16_9BACI</name>
<keyword evidence="1" id="KW-0472">Membrane</keyword>
<dbReference type="PANTHER" id="PTHR39177">
    <property type="entry name" value="ABC TRANSPORTER PERMEASE YTRC-RELATED"/>
    <property type="match status" value="1"/>
</dbReference>
<feature type="transmembrane region" description="Helical" evidence="1">
    <location>
        <begin position="61"/>
        <end position="83"/>
    </location>
</feature>
<feature type="transmembrane region" description="Helical" evidence="1">
    <location>
        <begin position="273"/>
        <end position="291"/>
    </location>
</feature>
<evidence type="ECO:0000256" key="1">
    <source>
        <dbReference type="SAM" id="Phobius"/>
    </source>
</evidence>
<dbReference type="Pfam" id="PF20047">
    <property type="entry name" value="DUF6449"/>
    <property type="match status" value="1"/>
</dbReference>
<proteinExistence type="predicted"/>
<dbReference type="EMBL" id="JAUSUB010000022">
    <property type="protein sequence ID" value="MDQ0272309.1"/>
    <property type="molecule type" value="Genomic_DNA"/>
</dbReference>
<keyword evidence="1" id="KW-1133">Transmembrane helix</keyword>
<feature type="transmembrane region" description="Helical" evidence="1">
    <location>
        <begin position="235"/>
        <end position="253"/>
    </location>
</feature>